<dbReference type="PANTHER" id="PTHR36433">
    <property type="entry name" value="HYPOTHETICAL CYTOSOLIC PROTEIN"/>
    <property type="match status" value="1"/>
</dbReference>
<reference evidence="2 3" key="1">
    <citation type="submission" date="2017-07" db="EMBL/GenBank/DDBJ databases">
        <title>Isolation and whole genome analysis of endospore-forming bacteria from heroin.</title>
        <authorList>
            <person name="Kalinowski J."/>
            <person name="Ahrens B."/>
            <person name="Al-Dilaimi A."/>
            <person name="Winkler A."/>
            <person name="Wibberg D."/>
            <person name="Schleenbecker U."/>
            <person name="Ruckert C."/>
            <person name="Wolfel R."/>
            <person name="Grass G."/>
        </authorList>
    </citation>
    <scope>NUCLEOTIDE SEQUENCE [LARGE SCALE GENOMIC DNA]</scope>
    <source>
        <strain evidence="2 3">7539</strain>
    </source>
</reference>
<dbReference type="Gene3D" id="2.40.50.480">
    <property type="match status" value="1"/>
</dbReference>
<feature type="transmembrane region" description="Helical" evidence="1">
    <location>
        <begin position="7"/>
        <end position="26"/>
    </location>
</feature>
<dbReference type="AlphaFoldDB" id="A0A268NYY5"/>
<organism evidence="2 3">
    <name type="scientific">Shouchella clausii</name>
    <name type="common">Alkalihalobacillus clausii</name>
    <dbReference type="NCBI Taxonomy" id="79880"/>
    <lineage>
        <taxon>Bacteria</taxon>
        <taxon>Bacillati</taxon>
        <taxon>Bacillota</taxon>
        <taxon>Bacilli</taxon>
        <taxon>Bacillales</taxon>
        <taxon>Bacillaceae</taxon>
        <taxon>Shouchella</taxon>
    </lineage>
</organism>
<gene>
    <name evidence="2" type="ORF">CHH72_13045</name>
</gene>
<evidence type="ECO:0008006" key="4">
    <source>
        <dbReference type="Google" id="ProtNLM"/>
    </source>
</evidence>
<protein>
    <recommendedName>
        <fullName evidence="4">YxeA family protein</fullName>
    </recommendedName>
</protein>
<dbReference type="InterPro" id="IPR036166">
    <property type="entry name" value="YxeA-like_sf"/>
</dbReference>
<dbReference type="NCBIfam" id="TIGR01655">
    <property type="entry name" value="yxeA_fam"/>
    <property type="match status" value="1"/>
</dbReference>
<name>A0A268NYY5_SHOCL</name>
<evidence type="ECO:0000313" key="3">
    <source>
        <dbReference type="Proteomes" id="UP000216207"/>
    </source>
</evidence>
<keyword evidence="1" id="KW-1133">Transmembrane helix</keyword>
<evidence type="ECO:0000256" key="1">
    <source>
        <dbReference type="SAM" id="Phobius"/>
    </source>
</evidence>
<dbReference type="PANTHER" id="PTHR36433:SF2">
    <property type="entry name" value="YXEA FAMILY PROTEIN"/>
    <property type="match status" value="1"/>
</dbReference>
<proteinExistence type="predicted"/>
<comment type="caution">
    <text evidence="2">The sequence shown here is derived from an EMBL/GenBank/DDBJ whole genome shotgun (WGS) entry which is preliminary data.</text>
</comment>
<keyword evidence="1" id="KW-0472">Membrane</keyword>
<dbReference type="Pfam" id="PF06486">
    <property type="entry name" value="DUF1093"/>
    <property type="match status" value="1"/>
</dbReference>
<dbReference type="Proteomes" id="UP000216207">
    <property type="component" value="Unassembled WGS sequence"/>
</dbReference>
<keyword evidence="1" id="KW-0812">Transmembrane</keyword>
<accession>A0A268NYY5</accession>
<evidence type="ECO:0000313" key="2">
    <source>
        <dbReference type="EMBL" id="PAE88561.1"/>
    </source>
</evidence>
<dbReference type="SUPFAM" id="SSF159121">
    <property type="entry name" value="BC4932-like"/>
    <property type="match status" value="1"/>
</dbReference>
<sequence length="118" mass="13392">MSPLKRKLAIAFSIGAILIIAGWLLFKDNVVVLKVNPFVAVTDVYVEIDEDGTKNELGDYVYEIQGVDEQGQERTVEFKANKNLRKGAFLRLKTKKAFVDSWEEVQLEDIPAEIRTSF</sequence>
<dbReference type="InterPro" id="IPR006542">
    <property type="entry name" value="DUF1093"/>
</dbReference>
<dbReference type="EMBL" id="NPCC01000015">
    <property type="protein sequence ID" value="PAE88561.1"/>
    <property type="molecule type" value="Genomic_DNA"/>
</dbReference>